<protein>
    <submittedName>
        <fullName evidence="2">Uncharacterized protein</fullName>
    </submittedName>
</protein>
<gene>
    <name evidence="2" type="ORF">H5410_036270</name>
</gene>
<evidence type="ECO:0000256" key="1">
    <source>
        <dbReference type="SAM" id="Phobius"/>
    </source>
</evidence>
<name>A0A9J5Y7N8_SOLCO</name>
<proteinExistence type="predicted"/>
<dbReference type="Proteomes" id="UP000824120">
    <property type="component" value="Chromosome 7"/>
</dbReference>
<organism evidence="2 3">
    <name type="scientific">Solanum commersonii</name>
    <name type="common">Commerson's wild potato</name>
    <name type="synonym">Commerson's nightshade</name>
    <dbReference type="NCBI Taxonomy" id="4109"/>
    <lineage>
        <taxon>Eukaryota</taxon>
        <taxon>Viridiplantae</taxon>
        <taxon>Streptophyta</taxon>
        <taxon>Embryophyta</taxon>
        <taxon>Tracheophyta</taxon>
        <taxon>Spermatophyta</taxon>
        <taxon>Magnoliopsida</taxon>
        <taxon>eudicotyledons</taxon>
        <taxon>Gunneridae</taxon>
        <taxon>Pentapetalae</taxon>
        <taxon>asterids</taxon>
        <taxon>lamiids</taxon>
        <taxon>Solanales</taxon>
        <taxon>Solanaceae</taxon>
        <taxon>Solanoideae</taxon>
        <taxon>Solaneae</taxon>
        <taxon>Solanum</taxon>
    </lineage>
</organism>
<keyword evidence="1" id="KW-1133">Transmembrane helix</keyword>
<dbReference type="EMBL" id="JACXVP010000007">
    <property type="protein sequence ID" value="KAG5595038.1"/>
    <property type="molecule type" value="Genomic_DNA"/>
</dbReference>
<comment type="caution">
    <text evidence="2">The sequence shown here is derived from an EMBL/GenBank/DDBJ whole genome shotgun (WGS) entry which is preliminary data.</text>
</comment>
<reference evidence="2 3" key="1">
    <citation type="submission" date="2020-09" db="EMBL/GenBank/DDBJ databases">
        <title>De no assembly of potato wild relative species, Solanum commersonii.</title>
        <authorList>
            <person name="Cho K."/>
        </authorList>
    </citation>
    <scope>NUCLEOTIDE SEQUENCE [LARGE SCALE GENOMIC DNA]</scope>
    <source>
        <strain evidence="2">LZ3.2</strain>
        <tissue evidence="2">Leaf</tissue>
    </source>
</reference>
<feature type="transmembrane region" description="Helical" evidence="1">
    <location>
        <begin position="20"/>
        <end position="37"/>
    </location>
</feature>
<evidence type="ECO:0000313" key="2">
    <source>
        <dbReference type="EMBL" id="KAG5595038.1"/>
    </source>
</evidence>
<accession>A0A9J5Y7N8</accession>
<keyword evidence="1" id="KW-0472">Membrane</keyword>
<keyword evidence="3" id="KW-1185">Reference proteome</keyword>
<keyword evidence="1" id="KW-0812">Transmembrane</keyword>
<evidence type="ECO:0000313" key="3">
    <source>
        <dbReference type="Proteomes" id="UP000824120"/>
    </source>
</evidence>
<dbReference type="AlphaFoldDB" id="A0A9J5Y7N8"/>
<feature type="non-terminal residue" evidence="2">
    <location>
        <position position="1"/>
    </location>
</feature>
<sequence length="104" mass="11965">DHSAQLVGIADQLDDPPFGIVHRRLALAFSIVVFWIIRRHSTASQNFSATRHLFLFTANLILSFRAQDTGIKGEDKTFWRLANRVRRFSDLHFFVLSATFVPFC</sequence>